<sequence>MNAATKLVESLMRKDDAQAEVANPANNPSLFADPSGEKMRALTWQGKYDVRM</sequence>
<accession>A0A0C2WG02</accession>
<protein>
    <submittedName>
        <fullName evidence="1">Uncharacterized protein</fullName>
    </submittedName>
</protein>
<name>A0A0C2WG02_SERVB</name>
<keyword evidence="2" id="KW-1185">Reference proteome</keyword>
<reference evidence="1 2" key="1">
    <citation type="submission" date="2014-04" db="EMBL/GenBank/DDBJ databases">
        <authorList>
            <consortium name="DOE Joint Genome Institute"/>
            <person name="Kuo A."/>
            <person name="Zuccaro A."/>
            <person name="Kohler A."/>
            <person name="Nagy L.G."/>
            <person name="Floudas D."/>
            <person name="Copeland A."/>
            <person name="Barry K.W."/>
            <person name="Cichocki N."/>
            <person name="Veneault-Fourrey C."/>
            <person name="LaButti K."/>
            <person name="Lindquist E.A."/>
            <person name="Lipzen A."/>
            <person name="Lundell T."/>
            <person name="Morin E."/>
            <person name="Murat C."/>
            <person name="Sun H."/>
            <person name="Tunlid A."/>
            <person name="Henrissat B."/>
            <person name="Grigoriev I.V."/>
            <person name="Hibbett D.S."/>
            <person name="Martin F."/>
            <person name="Nordberg H.P."/>
            <person name="Cantor M.N."/>
            <person name="Hua S.X."/>
        </authorList>
    </citation>
    <scope>NUCLEOTIDE SEQUENCE [LARGE SCALE GENOMIC DNA]</scope>
    <source>
        <strain evidence="1 2">MAFF 305830</strain>
    </source>
</reference>
<dbReference type="Proteomes" id="UP000054097">
    <property type="component" value="Unassembled WGS sequence"/>
</dbReference>
<evidence type="ECO:0000313" key="1">
    <source>
        <dbReference type="EMBL" id="KIM25358.1"/>
    </source>
</evidence>
<feature type="non-terminal residue" evidence="1">
    <location>
        <position position="52"/>
    </location>
</feature>
<dbReference type="EMBL" id="KN824315">
    <property type="protein sequence ID" value="KIM25358.1"/>
    <property type="molecule type" value="Genomic_DNA"/>
</dbReference>
<organism evidence="1 2">
    <name type="scientific">Serendipita vermifera MAFF 305830</name>
    <dbReference type="NCBI Taxonomy" id="933852"/>
    <lineage>
        <taxon>Eukaryota</taxon>
        <taxon>Fungi</taxon>
        <taxon>Dikarya</taxon>
        <taxon>Basidiomycota</taxon>
        <taxon>Agaricomycotina</taxon>
        <taxon>Agaricomycetes</taxon>
        <taxon>Sebacinales</taxon>
        <taxon>Serendipitaceae</taxon>
        <taxon>Serendipita</taxon>
    </lineage>
</organism>
<reference evidence="2" key="2">
    <citation type="submission" date="2015-01" db="EMBL/GenBank/DDBJ databases">
        <title>Evolutionary Origins and Diversification of the Mycorrhizal Mutualists.</title>
        <authorList>
            <consortium name="DOE Joint Genome Institute"/>
            <consortium name="Mycorrhizal Genomics Consortium"/>
            <person name="Kohler A."/>
            <person name="Kuo A."/>
            <person name="Nagy L.G."/>
            <person name="Floudas D."/>
            <person name="Copeland A."/>
            <person name="Barry K.W."/>
            <person name="Cichocki N."/>
            <person name="Veneault-Fourrey C."/>
            <person name="LaButti K."/>
            <person name="Lindquist E.A."/>
            <person name="Lipzen A."/>
            <person name="Lundell T."/>
            <person name="Morin E."/>
            <person name="Murat C."/>
            <person name="Riley R."/>
            <person name="Ohm R."/>
            <person name="Sun H."/>
            <person name="Tunlid A."/>
            <person name="Henrissat B."/>
            <person name="Grigoriev I.V."/>
            <person name="Hibbett D.S."/>
            <person name="Martin F."/>
        </authorList>
    </citation>
    <scope>NUCLEOTIDE SEQUENCE [LARGE SCALE GENOMIC DNA]</scope>
    <source>
        <strain evidence="2">MAFF 305830</strain>
    </source>
</reference>
<dbReference type="OrthoDB" id="3941538at2759"/>
<dbReference type="HOGENOM" id="CLU_3093230_0_0_1"/>
<dbReference type="AlphaFoldDB" id="A0A0C2WG02"/>
<evidence type="ECO:0000313" key="2">
    <source>
        <dbReference type="Proteomes" id="UP000054097"/>
    </source>
</evidence>
<gene>
    <name evidence="1" type="ORF">M408DRAFT_26342</name>
</gene>
<proteinExistence type="predicted"/>